<sequence>MLEAVQVFLIALCAFALLSLLVGLLRPVLVLWFLDRFNRRKVISFYGKFFLLALLLLILAQSMDV</sequence>
<evidence type="ECO:0000313" key="3">
    <source>
        <dbReference type="Proteomes" id="UP000664317"/>
    </source>
</evidence>
<keyword evidence="1" id="KW-0472">Membrane</keyword>
<feature type="transmembrane region" description="Helical" evidence="1">
    <location>
        <begin position="6"/>
        <end position="33"/>
    </location>
</feature>
<dbReference type="Proteomes" id="UP000664317">
    <property type="component" value="Unassembled WGS sequence"/>
</dbReference>
<keyword evidence="1" id="KW-0812">Transmembrane</keyword>
<organism evidence="2 3">
    <name type="scientific">Algoriphagus oliviformis</name>
    <dbReference type="NCBI Taxonomy" id="2811231"/>
    <lineage>
        <taxon>Bacteria</taxon>
        <taxon>Pseudomonadati</taxon>
        <taxon>Bacteroidota</taxon>
        <taxon>Cytophagia</taxon>
        <taxon>Cytophagales</taxon>
        <taxon>Cyclobacteriaceae</taxon>
        <taxon>Algoriphagus</taxon>
    </lineage>
</organism>
<keyword evidence="3" id="KW-1185">Reference proteome</keyword>
<reference evidence="2 3" key="1">
    <citation type="submission" date="2021-03" db="EMBL/GenBank/DDBJ databases">
        <title>novel species isolated from a fishpond in China.</title>
        <authorList>
            <person name="Lu H."/>
            <person name="Cai Z."/>
        </authorList>
    </citation>
    <scope>NUCLEOTIDE SEQUENCE [LARGE SCALE GENOMIC DNA]</scope>
    <source>
        <strain evidence="2 3">H41</strain>
    </source>
</reference>
<keyword evidence="1" id="KW-1133">Transmembrane helix</keyword>
<dbReference type="RefSeq" id="WP_206576307.1">
    <property type="nucleotide sequence ID" value="NZ_JAFKCT010000001.1"/>
</dbReference>
<dbReference type="EMBL" id="JAFKCT010000001">
    <property type="protein sequence ID" value="MBN7809503.1"/>
    <property type="molecule type" value="Genomic_DNA"/>
</dbReference>
<accession>A0ABS3BXA8</accession>
<gene>
    <name evidence="2" type="ORF">J0A68_00960</name>
</gene>
<comment type="caution">
    <text evidence="2">The sequence shown here is derived from an EMBL/GenBank/DDBJ whole genome shotgun (WGS) entry which is preliminary data.</text>
</comment>
<proteinExistence type="predicted"/>
<name>A0ABS3BXA8_9BACT</name>
<protein>
    <submittedName>
        <fullName evidence="2">Uncharacterized protein</fullName>
    </submittedName>
</protein>
<evidence type="ECO:0000256" key="1">
    <source>
        <dbReference type="SAM" id="Phobius"/>
    </source>
</evidence>
<feature type="transmembrane region" description="Helical" evidence="1">
    <location>
        <begin position="45"/>
        <end position="63"/>
    </location>
</feature>
<evidence type="ECO:0000313" key="2">
    <source>
        <dbReference type="EMBL" id="MBN7809503.1"/>
    </source>
</evidence>